<dbReference type="SUPFAM" id="SSF69572">
    <property type="entry name" value="Activating enzymes of the ubiquitin-like proteins"/>
    <property type="match status" value="1"/>
</dbReference>
<sequence>MATPGRGPPSSPPTPAHPHKLPKMADSLDISDATTAITVGSSRSTPVPSSRPDAKARRYDRQLRLWASAGQRSLESARILLIGDDAAGCQSLKNLVLPGIQHFTILSDAITAPADVASNFFLEPSSIGKPIAEEEVRLLRELNPAVHGEARLADATELLAADPNYFLSFNLIIASNIAPQLELELSDLLWKNSTIPGHSDIPLLSIRSSGLTGRLQIQLREHLIVDTHPDNTQTLRIDSPFPSLESYARSLDIESLDSMDHSHIPWVVLLVRAGSIWKEVHGGKLPSNSEEKAEFKKLLTSWRRKGDEENFDEALQQAYRVWGSSELPYETNELLKDPAVIKISQTSKNLHLLLHTLQVFVNTTPAHLPPVSPSLPDMHSSTTSYVALQNLYKQQHLHDLAKFTELLAGVLQSIGLPGDAIPEEEVGSFVKNVGGVGIVHGSPLRATKEYSGAMKERITEDFAFEAQPSVGICIALAILASEKYYESFGHWPGSSEGNSIEVDVAEVERLAIKALSTVHAETGEVPDELADSIREVVRGGFATPPTTAAFFGGIVGQEVIKLVTNQYTPLDNTAVVDLVKSGLEKFKL</sequence>
<dbReference type="GO" id="GO:0045116">
    <property type="term" value="P:protein neddylation"/>
    <property type="evidence" value="ECO:0007669"/>
    <property type="project" value="UniProtKB-UniRule"/>
</dbReference>
<accession>A0AAF1BF12</accession>
<feature type="domain" description="THIF-type NAD/FAD binding fold" evidence="7">
    <location>
        <begin position="59"/>
        <end position="157"/>
    </location>
</feature>
<proteinExistence type="inferred from homology"/>
<dbReference type="InterPro" id="IPR000594">
    <property type="entry name" value="ThiF_NAD_FAD-bd"/>
</dbReference>
<comment type="function">
    <text evidence="5">Regulatory subunit of the dimeric UBA3-ULA1 E1 enzyme.</text>
</comment>
<gene>
    <name evidence="8" type="primary">Nae1</name>
    <name evidence="8" type="ORF">LOC62_01G000330</name>
</gene>
<dbReference type="Gene3D" id="3.40.50.720">
    <property type="entry name" value="NAD(P)-binding Rossmann-like Domain"/>
    <property type="match status" value="2"/>
</dbReference>
<dbReference type="FunFam" id="3.40.50.720:FF:000475">
    <property type="entry name" value="NEDD8-activating enzyme E1 regulatory subunit"/>
    <property type="match status" value="1"/>
</dbReference>
<feature type="compositionally biased region" description="Pro residues" evidence="6">
    <location>
        <begin position="1"/>
        <end position="16"/>
    </location>
</feature>
<evidence type="ECO:0000313" key="8">
    <source>
        <dbReference type="EMBL" id="WOO76707.1"/>
    </source>
</evidence>
<dbReference type="GO" id="GO:0005737">
    <property type="term" value="C:cytoplasm"/>
    <property type="evidence" value="ECO:0007669"/>
    <property type="project" value="TreeGrafter"/>
</dbReference>
<evidence type="ECO:0000259" key="7">
    <source>
        <dbReference type="Pfam" id="PF00899"/>
    </source>
</evidence>
<keyword evidence="9" id="KW-1185">Reference proteome</keyword>
<evidence type="ECO:0000256" key="1">
    <source>
        <dbReference type="ARBA" id="ARBA00005032"/>
    </source>
</evidence>
<dbReference type="InterPro" id="IPR045886">
    <property type="entry name" value="ThiF/MoeB/HesA"/>
</dbReference>
<dbReference type="RefSeq" id="XP_062622739.1">
    <property type="nucleotide sequence ID" value="XM_062766755.1"/>
</dbReference>
<name>A0AAF1BF12_9TREE</name>
<dbReference type="InterPro" id="IPR035985">
    <property type="entry name" value="Ubiquitin-activating_enz"/>
</dbReference>
<comment type="similarity">
    <text evidence="2 5">Belongs to the ubiquitin-activating E1 family. ULA1 subfamily.</text>
</comment>
<evidence type="ECO:0000256" key="2">
    <source>
        <dbReference type="ARBA" id="ARBA00006868"/>
    </source>
</evidence>
<evidence type="ECO:0000256" key="4">
    <source>
        <dbReference type="ARBA" id="ARBA00022786"/>
    </source>
</evidence>
<evidence type="ECO:0000256" key="6">
    <source>
        <dbReference type="SAM" id="MobiDB-lite"/>
    </source>
</evidence>
<feature type="region of interest" description="Disordered" evidence="6">
    <location>
        <begin position="1"/>
        <end position="58"/>
    </location>
</feature>
<protein>
    <recommendedName>
        <fullName evidence="3 5">NEDD8-activating enzyme E1 regulatory subunit</fullName>
    </recommendedName>
</protein>
<dbReference type="AlphaFoldDB" id="A0AAF1BF12"/>
<dbReference type="PIRSF" id="PIRSF039099">
    <property type="entry name" value="APP-BP1"/>
    <property type="match status" value="1"/>
</dbReference>
<dbReference type="Proteomes" id="UP000827549">
    <property type="component" value="Chromosome 1"/>
</dbReference>
<dbReference type="GO" id="GO:0019781">
    <property type="term" value="F:NEDD8 activating enzyme activity"/>
    <property type="evidence" value="ECO:0007669"/>
    <property type="project" value="UniProtKB-UniRule"/>
</dbReference>
<evidence type="ECO:0000256" key="3">
    <source>
        <dbReference type="ARBA" id="ARBA00015407"/>
    </source>
</evidence>
<evidence type="ECO:0000256" key="5">
    <source>
        <dbReference type="PIRNR" id="PIRNR039099"/>
    </source>
</evidence>
<reference evidence="8" key="1">
    <citation type="submission" date="2023-10" db="EMBL/GenBank/DDBJ databases">
        <authorList>
            <person name="Noh H."/>
        </authorList>
    </citation>
    <scope>NUCLEOTIDE SEQUENCE</scope>
    <source>
        <strain evidence="8">DUCC4014</strain>
    </source>
</reference>
<keyword evidence="4 5" id="KW-0833">Ubl conjugation pathway</keyword>
<organism evidence="8 9">
    <name type="scientific">Vanrija pseudolonga</name>
    <dbReference type="NCBI Taxonomy" id="143232"/>
    <lineage>
        <taxon>Eukaryota</taxon>
        <taxon>Fungi</taxon>
        <taxon>Dikarya</taxon>
        <taxon>Basidiomycota</taxon>
        <taxon>Agaricomycotina</taxon>
        <taxon>Tremellomycetes</taxon>
        <taxon>Trichosporonales</taxon>
        <taxon>Trichosporonaceae</taxon>
        <taxon>Vanrija</taxon>
    </lineage>
</organism>
<dbReference type="PANTHER" id="PTHR10953">
    <property type="entry name" value="UBIQUITIN-ACTIVATING ENZYME E1"/>
    <property type="match status" value="1"/>
</dbReference>
<feature type="compositionally biased region" description="Low complexity" evidence="6">
    <location>
        <begin position="38"/>
        <end position="51"/>
    </location>
</feature>
<dbReference type="InterPro" id="IPR030667">
    <property type="entry name" value="APP-BP1"/>
</dbReference>
<dbReference type="EMBL" id="CP086714">
    <property type="protein sequence ID" value="WOO76707.1"/>
    <property type="molecule type" value="Genomic_DNA"/>
</dbReference>
<dbReference type="GeneID" id="87803589"/>
<dbReference type="Pfam" id="PF00899">
    <property type="entry name" value="ThiF"/>
    <property type="match status" value="1"/>
</dbReference>
<evidence type="ECO:0000313" key="9">
    <source>
        <dbReference type="Proteomes" id="UP000827549"/>
    </source>
</evidence>
<dbReference type="PANTHER" id="PTHR10953:SF29">
    <property type="entry name" value="NEDD8-ACTIVATING ENZYME E1 REGULATORY SUBUNIT"/>
    <property type="match status" value="1"/>
</dbReference>
<comment type="pathway">
    <text evidence="1 5">Protein modification; protein neddylation.</text>
</comment>